<dbReference type="EMBL" id="JAVRAF010000008">
    <property type="protein sequence ID" value="MDX8304609.1"/>
    <property type="molecule type" value="Genomic_DNA"/>
</dbReference>
<dbReference type="RefSeq" id="WP_077106377.1">
    <property type="nucleotide sequence ID" value="NZ_CP192765.1"/>
</dbReference>
<evidence type="ECO:0000256" key="1">
    <source>
        <dbReference type="SAM" id="MobiDB-lite"/>
    </source>
</evidence>
<reference evidence="6" key="1">
    <citation type="submission" date="2016-10" db="EMBL/GenBank/DDBJ databases">
        <authorList>
            <person name="Wibberg D."/>
        </authorList>
    </citation>
    <scope>NUCLEOTIDE SEQUENCE [LARGE SCALE GENOMIC DNA]</scope>
</reference>
<keyword evidence="8" id="KW-1185">Reference proteome</keyword>
<accession>A0A1R3U178</accession>
<reference evidence="5" key="2">
    <citation type="submission" date="2016-10" db="EMBL/GenBank/DDBJ databases">
        <authorList>
            <person name="de Groot N.N."/>
        </authorList>
    </citation>
    <scope>NUCLEOTIDE SEQUENCE [LARGE SCALE GENOMIC DNA]</scope>
    <source>
        <strain evidence="5">DSM25559</strain>
    </source>
</reference>
<dbReference type="Proteomes" id="UP000187891">
    <property type="component" value="Unassembled WGS sequence"/>
</dbReference>
<accession>A0A2S4EFW3</accession>
<evidence type="ECO:0000313" key="7">
    <source>
        <dbReference type="Proteomes" id="UP000237447"/>
    </source>
</evidence>
<reference evidence="2 8" key="4">
    <citation type="journal article" date="2023" name="Phytobiomes J">
        <title>Deciphering the key players within the bacterial microbiota associated with aerial crown gall tumors on rhododendron: Insights into the gallobiome.</title>
        <authorList>
            <person name="Kuzmanovic N."/>
            <person name="Nesme J."/>
            <person name="Wolf J."/>
            <person name="Neumann-Schaal M."/>
            <person name="Petersen J."/>
            <person name="Fernandez-Gnecco G."/>
            <person name="Sproeer C."/>
            <person name="Bunk B."/>
            <person name="Overmann J."/>
            <person name="Sorensen S.J."/>
            <person name="Idczak E."/>
            <person name="Smalla K."/>
        </authorList>
    </citation>
    <scope>NUCLEOTIDE SEQUENCE [LARGE SCALE GENOMIC DNA]</scope>
    <source>
        <strain evidence="2">Rho-11.1</strain>
        <strain evidence="8">rho-14.1</strain>
        <strain evidence="3">Rho-14.1</strain>
    </source>
</reference>
<evidence type="ECO:0000313" key="5">
    <source>
        <dbReference type="EMBL" id="SCX32735.1"/>
    </source>
</evidence>
<dbReference type="EMBL" id="FMUE01000011">
    <property type="protein sequence ID" value="SCX32735.1"/>
    <property type="molecule type" value="Genomic_DNA"/>
</dbReference>
<evidence type="ECO:0000313" key="6">
    <source>
        <dbReference type="Proteomes" id="UP000187891"/>
    </source>
</evidence>
<feature type="region of interest" description="Disordered" evidence="1">
    <location>
        <begin position="1"/>
        <end position="27"/>
    </location>
</feature>
<dbReference type="AlphaFoldDB" id="A0A1R3U178"/>
<gene>
    <name evidence="4" type="ORF">CPJ18_06300</name>
    <name evidence="5" type="ORF">DSM25559_3983</name>
    <name evidence="2" type="ORF">RMR22_20325</name>
    <name evidence="3" type="ORF">RMS29_16595</name>
</gene>
<dbReference type="Proteomes" id="UP001277561">
    <property type="component" value="Unassembled WGS sequence"/>
</dbReference>
<reference evidence="4 7" key="3">
    <citation type="journal article" date="2018" name="Syst. Appl. Microbiol.">
        <title>Agrobacterium rosae sp. nov., isolated from galls on different agricultural crops.</title>
        <authorList>
            <person name="Kuzmanovic N."/>
            <person name="Pulawska J."/>
            <person name="Smalla K."/>
            <person name="Nesme X."/>
        </authorList>
    </citation>
    <scope>NUCLEOTIDE SEQUENCE [LARGE SCALE GENOMIC DNA]</scope>
    <source>
        <strain evidence="4 7">NCPPB 1650</strain>
    </source>
</reference>
<dbReference type="Gene3D" id="3.90.120.10">
    <property type="entry name" value="DNA Methylase, subunit A, domain 2"/>
    <property type="match status" value="1"/>
</dbReference>
<proteinExistence type="predicted"/>
<evidence type="ECO:0000313" key="2">
    <source>
        <dbReference type="EMBL" id="MDX8304609.1"/>
    </source>
</evidence>
<dbReference type="Proteomes" id="UP000237447">
    <property type="component" value="Unassembled WGS sequence"/>
</dbReference>
<dbReference type="GeneID" id="86878971"/>
<name>A0A1R3U178_9HYPH</name>
<dbReference type="EMBL" id="NXEJ01000003">
    <property type="protein sequence ID" value="POO52858.1"/>
    <property type="molecule type" value="Genomic_DNA"/>
</dbReference>
<evidence type="ECO:0000313" key="8">
    <source>
        <dbReference type="Proteomes" id="UP001277561"/>
    </source>
</evidence>
<dbReference type="EMBL" id="JAVRAD010000007">
    <property type="protein sequence ID" value="MDX8330847.1"/>
    <property type="molecule type" value="Genomic_DNA"/>
</dbReference>
<protein>
    <submittedName>
        <fullName evidence="5">Uncharacterized protein</fullName>
    </submittedName>
</protein>
<organism evidence="5 6">
    <name type="scientific">Agrobacterium rosae</name>
    <dbReference type="NCBI Taxonomy" id="1972867"/>
    <lineage>
        <taxon>Bacteria</taxon>
        <taxon>Pseudomonadati</taxon>
        <taxon>Pseudomonadota</taxon>
        <taxon>Alphaproteobacteria</taxon>
        <taxon>Hyphomicrobiales</taxon>
        <taxon>Rhizobiaceae</taxon>
        <taxon>Rhizobium/Agrobacterium group</taxon>
        <taxon>Agrobacterium</taxon>
    </lineage>
</organism>
<sequence>MWLQSIKQRNHRADTIRGYQGSAHEGELTRSKHQQFLDALPAKAAPTEDEDRLNRFVPDLTSRIGAKLQGFADKCEFVGGLGAVADQIGKAVVPVMAQAMIYSFRPSR</sequence>
<evidence type="ECO:0000313" key="3">
    <source>
        <dbReference type="EMBL" id="MDX8330847.1"/>
    </source>
</evidence>
<dbReference type="STRING" id="1907666.DSM25559_3983"/>
<evidence type="ECO:0000313" key="4">
    <source>
        <dbReference type="EMBL" id="POO52858.1"/>
    </source>
</evidence>